<name>A0A0F9FRJ7_9ZZZZ</name>
<organism evidence="1">
    <name type="scientific">marine sediment metagenome</name>
    <dbReference type="NCBI Taxonomy" id="412755"/>
    <lineage>
        <taxon>unclassified sequences</taxon>
        <taxon>metagenomes</taxon>
        <taxon>ecological metagenomes</taxon>
    </lineage>
</organism>
<reference evidence="1" key="1">
    <citation type="journal article" date="2015" name="Nature">
        <title>Complex archaea that bridge the gap between prokaryotes and eukaryotes.</title>
        <authorList>
            <person name="Spang A."/>
            <person name="Saw J.H."/>
            <person name="Jorgensen S.L."/>
            <person name="Zaremba-Niedzwiedzka K."/>
            <person name="Martijn J."/>
            <person name="Lind A.E."/>
            <person name="van Eijk R."/>
            <person name="Schleper C."/>
            <person name="Guy L."/>
            <person name="Ettema T.J."/>
        </authorList>
    </citation>
    <scope>NUCLEOTIDE SEQUENCE</scope>
</reference>
<dbReference type="EMBL" id="LAZR01029298">
    <property type="protein sequence ID" value="KKL59995.1"/>
    <property type="molecule type" value="Genomic_DNA"/>
</dbReference>
<accession>A0A0F9FRJ7</accession>
<proteinExistence type="predicted"/>
<comment type="caution">
    <text evidence="1">The sequence shown here is derived from an EMBL/GenBank/DDBJ whole genome shotgun (WGS) entry which is preliminary data.</text>
</comment>
<dbReference type="AlphaFoldDB" id="A0A0F9FRJ7"/>
<protein>
    <submittedName>
        <fullName evidence="1">Uncharacterized protein</fullName>
    </submittedName>
</protein>
<sequence length="132" mass="14200">MHIWLEHSPSTSSILTFTEATGSGNKWSWDDGGGAQLLTAHLSFEAIGSTEVGAPVDFTQPSTWSGKWPFYPIGVWTEGAKRGKAGMITDMWWGSARAGEGSMYPGTGTLNQFAHVGTLIIPWDSTNPLLKA</sequence>
<evidence type="ECO:0000313" key="1">
    <source>
        <dbReference type="EMBL" id="KKL59995.1"/>
    </source>
</evidence>
<gene>
    <name evidence="1" type="ORF">LCGC14_2209770</name>
</gene>